<dbReference type="PRINTS" id="PR00449">
    <property type="entry name" value="RASTRNSFRMNG"/>
</dbReference>
<keyword evidence="1" id="KW-0488">Methylation</keyword>
<evidence type="ECO:0000256" key="2">
    <source>
        <dbReference type="ARBA" id="ARBA00022741"/>
    </source>
</evidence>
<dbReference type="HOGENOM" id="CLU_041217_21_2_1"/>
<dbReference type="AlphaFoldDB" id="A0A067MD74"/>
<dbReference type="PROSITE" id="PS51419">
    <property type="entry name" value="RAB"/>
    <property type="match status" value="1"/>
</dbReference>
<dbReference type="Gene3D" id="3.40.50.300">
    <property type="entry name" value="P-loop containing nucleotide triphosphate hydrolases"/>
    <property type="match status" value="1"/>
</dbReference>
<evidence type="ECO:0000256" key="1">
    <source>
        <dbReference type="ARBA" id="ARBA00022481"/>
    </source>
</evidence>
<protein>
    <submittedName>
        <fullName evidence="4">Uncharacterized protein</fullName>
    </submittedName>
</protein>
<name>A0A067MD74_BOTB1</name>
<feature type="non-terminal residue" evidence="4">
    <location>
        <position position="151"/>
    </location>
</feature>
<keyword evidence="5" id="KW-1185">Reference proteome</keyword>
<dbReference type="SMART" id="SM00174">
    <property type="entry name" value="RHO"/>
    <property type="match status" value="1"/>
</dbReference>
<evidence type="ECO:0000313" key="5">
    <source>
        <dbReference type="Proteomes" id="UP000027195"/>
    </source>
</evidence>
<dbReference type="SUPFAM" id="SSF52540">
    <property type="entry name" value="P-loop containing nucleoside triphosphate hydrolases"/>
    <property type="match status" value="1"/>
</dbReference>
<dbReference type="InParanoid" id="A0A067MD74"/>
<dbReference type="InterPro" id="IPR003578">
    <property type="entry name" value="Small_GTPase_Rho"/>
</dbReference>
<feature type="non-terminal residue" evidence="4">
    <location>
        <position position="1"/>
    </location>
</feature>
<reference evidence="5" key="1">
    <citation type="journal article" date="2014" name="Proc. Natl. Acad. Sci. U.S.A.">
        <title>Extensive sampling of basidiomycete genomes demonstrates inadequacy of the white-rot/brown-rot paradigm for wood decay fungi.</title>
        <authorList>
            <person name="Riley R."/>
            <person name="Salamov A.A."/>
            <person name="Brown D.W."/>
            <person name="Nagy L.G."/>
            <person name="Floudas D."/>
            <person name="Held B.W."/>
            <person name="Levasseur A."/>
            <person name="Lombard V."/>
            <person name="Morin E."/>
            <person name="Otillar R."/>
            <person name="Lindquist E.A."/>
            <person name="Sun H."/>
            <person name="LaButti K.M."/>
            <person name="Schmutz J."/>
            <person name="Jabbour D."/>
            <person name="Luo H."/>
            <person name="Baker S.E."/>
            <person name="Pisabarro A.G."/>
            <person name="Walton J.D."/>
            <person name="Blanchette R.A."/>
            <person name="Henrissat B."/>
            <person name="Martin F."/>
            <person name="Cullen D."/>
            <person name="Hibbett D.S."/>
            <person name="Grigoriev I.V."/>
        </authorList>
    </citation>
    <scope>NUCLEOTIDE SEQUENCE [LARGE SCALE GENOMIC DNA]</scope>
    <source>
        <strain evidence="5">FD-172 SS1</strain>
    </source>
</reference>
<dbReference type="Proteomes" id="UP000027195">
    <property type="component" value="Unassembled WGS sequence"/>
</dbReference>
<dbReference type="SMART" id="SM00175">
    <property type="entry name" value="RAB"/>
    <property type="match status" value="1"/>
</dbReference>
<dbReference type="GO" id="GO:0003924">
    <property type="term" value="F:GTPase activity"/>
    <property type="evidence" value="ECO:0007669"/>
    <property type="project" value="InterPro"/>
</dbReference>
<keyword evidence="3" id="KW-0342">GTP-binding</keyword>
<evidence type="ECO:0000313" key="4">
    <source>
        <dbReference type="EMBL" id="KDQ12660.1"/>
    </source>
</evidence>
<gene>
    <name evidence="4" type="ORF">BOTBODRAFT_78455</name>
</gene>
<dbReference type="OrthoDB" id="8830751at2759"/>
<evidence type="ECO:0000256" key="3">
    <source>
        <dbReference type="ARBA" id="ARBA00023134"/>
    </source>
</evidence>
<organism evidence="4 5">
    <name type="scientific">Botryobasidium botryosum (strain FD-172 SS1)</name>
    <dbReference type="NCBI Taxonomy" id="930990"/>
    <lineage>
        <taxon>Eukaryota</taxon>
        <taxon>Fungi</taxon>
        <taxon>Dikarya</taxon>
        <taxon>Basidiomycota</taxon>
        <taxon>Agaricomycotina</taxon>
        <taxon>Agaricomycetes</taxon>
        <taxon>Cantharellales</taxon>
        <taxon>Botryobasidiaceae</taxon>
        <taxon>Botryobasidium</taxon>
    </lineage>
</organism>
<dbReference type="EMBL" id="KL198049">
    <property type="protein sequence ID" value="KDQ12660.1"/>
    <property type="molecule type" value="Genomic_DNA"/>
</dbReference>
<dbReference type="STRING" id="930990.A0A067MD74"/>
<dbReference type="GO" id="GO:0005525">
    <property type="term" value="F:GTP binding"/>
    <property type="evidence" value="ECO:0007669"/>
    <property type="project" value="UniProtKB-KW"/>
</dbReference>
<keyword evidence="2" id="KW-0547">Nucleotide-binding</keyword>
<dbReference type="PROSITE" id="PS51420">
    <property type="entry name" value="RHO"/>
    <property type="match status" value="1"/>
</dbReference>
<dbReference type="PANTHER" id="PTHR24072">
    <property type="entry name" value="RHO FAMILY GTPASE"/>
    <property type="match status" value="1"/>
</dbReference>
<dbReference type="GO" id="GO:0007264">
    <property type="term" value="P:small GTPase-mediated signal transduction"/>
    <property type="evidence" value="ECO:0007669"/>
    <property type="project" value="InterPro"/>
</dbReference>
<dbReference type="InterPro" id="IPR027417">
    <property type="entry name" value="P-loop_NTPase"/>
</dbReference>
<dbReference type="InterPro" id="IPR001806">
    <property type="entry name" value="Small_GTPase"/>
</dbReference>
<dbReference type="SMART" id="SM00173">
    <property type="entry name" value="RAS"/>
    <property type="match status" value="1"/>
</dbReference>
<dbReference type="NCBIfam" id="TIGR00231">
    <property type="entry name" value="small_GTP"/>
    <property type="match status" value="1"/>
</dbReference>
<sequence length="151" mass="17027">QVYAPTTYEIYHVDVIMNEREISIDLYDTSGQEEYDRIRPLGYPDTDVALIAYAIDSPYSLSNITYKLPEIRHFVPEVSVILVGCKKDLRTDEKTIKELASTGESAVTYDEGLAFAREIGATAFVECSSLTDEGIWHALHVVSWLAVYAKR</sequence>
<dbReference type="Pfam" id="PF00071">
    <property type="entry name" value="Ras"/>
    <property type="match status" value="1"/>
</dbReference>
<dbReference type="PROSITE" id="PS51421">
    <property type="entry name" value="RAS"/>
    <property type="match status" value="1"/>
</dbReference>
<accession>A0A067MD74</accession>
<dbReference type="InterPro" id="IPR005225">
    <property type="entry name" value="Small_GTP-bd"/>
</dbReference>
<proteinExistence type="predicted"/>